<dbReference type="Proteomes" id="UP000275027">
    <property type="component" value="Unassembled WGS sequence"/>
</dbReference>
<evidence type="ECO:0000256" key="10">
    <source>
        <dbReference type="PROSITE-ProRule" id="PRU01360"/>
    </source>
</evidence>
<dbReference type="Gene3D" id="2.170.130.10">
    <property type="entry name" value="TonB-dependent receptor, plug domain"/>
    <property type="match status" value="1"/>
</dbReference>
<dbReference type="Proteomes" id="UP000233767">
    <property type="component" value="Unassembled WGS sequence"/>
</dbReference>
<dbReference type="SUPFAM" id="SSF49464">
    <property type="entry name" value="Carboxypeptidase regulatory domain-like"/>
    <property type="match status" value="1"/>
</dbReference>
<reference evidence="15 17" key="2">
    <citation type="submission" date="2018-10" db="EMBL/GenBank/DDBJ databases">
        <title>Genomic Encyclopedia of Archaeal and Bacterial Type Strains, Phase II (KMG-II): from individual species to whole genera.</title>
        <authorList>
            <person name="Goeker M."/>
        </authorList>
    </citation>
    <scope>NUCLEOTIDE SEQUENCE [LARGE SCALE GENOMIC DNA]</scope>
    <source>
        <strain evidence="15 17">DSM 21886</strain>
    </source>
</reference>
<dbReference type="PANTHER" id="PTHR30069:SF29">
    <property type="entry name" value="HEMOGLOBIN AND HEMOGLOBIN-HAPTOGLOBIN-BINDING PROTEIN 1-RELATED"/>
    <property type="match status" value="1"/>
</dbReference>
<keyword evidence="8 15" id="KW-0675">Receptor</keyword>
<accession>A0A497VAU1</accession>
<keyword evidence="7 10" id="KW-0472">Membrane</keyword>
<keyword evidence="9 10" id="KW-0998">Cell outer membrane</keyword>
<evidence type="ECO:0000259" key="12">
    <source>
        <dbReference type="Pfam" id="PF00593"/>
    </source>
</evidence>
<dbReference type="InterPro" id="IPR036942">
    <property type="entry name" value="Beta-barrel_TonB_sf"/>
</dbReference>
<dbReference type="AlphaFoldDB" id="A0A497VAU1"/>
<evidence type="ECO:0000313" key="16">
    <source>
        <dbReference type="Proteomes" id="UP000233767"/>
    </source>
</evidence>
<dbReference type="EMBL" id="PJND01000007">
    <property type="protein sequence ID" value="PKW29169.1"/>
    <property type="molecule type" value="Genomic_DNA"/>
</dbReference>
<evidence type="ECO:0000313" key="14">
    <source>
        <dbReference type="EMBL" id="PKW29169.1"/>
    </source>
</evidence>
<dbReference type="EMBL" id="RCCB01000010">
    <property type="protein sequence ID" value="RLJ35329.1"/>
    <property type="molecule type" value="Genomic_DNA"/>
</dbReference>
<dbReference type="InterPro" id="IPR000531">
    <property type="entry name" value="Beta-barrel_TonB"/>
</dbReference>
<gene>
    <name evidence="14" type="ORF">B0G92_0799</name>
    <name evidence="15" type="ORF">CLV50_0707</name>
</gene>
<evidence type="ECO:0000259" key="13">
    <source>
        <dbReference type="Pfam" id="PF07715"/>
    </source>
</evidence>
<dbReference type="Pfam" id="PF00593">
    <property type="entry name" value="TonB_dep_Rec_b-barrel"/>
    <property type="match status" value="1"/>
</dbReference>
<evidence type="ECO:0000313" key="15">
    <source>
        <dbReference type="EMBL" id="RLJ35329.1"/>
    </source>
</evidence>
<sequence length="817" mass="92094">MLFFRTASFPKHVLIIILDFFKMRYILFFVFLLAGNQTRVYSQQVLSGTITNEKKQPLAGSHIHAGTFFATTAVDGRYVINGIPQGNIPVTIEYLGYKILDTIIAIQNDQVLDVSLQPDVSQLSEVVLKKTVSEKNASTQELKANVLENYSSESLGDALKEISGISSLKTGSTIVKPIINGLHSSRVLIINNNVRLEDQQWGTEHAPNMDVNTAGKISVIKGASGLQYGGDAIGGTVIVEPAHIPVKDTIFGKTIINGATNGRGGSISSSLSKGYENGWNWNLQGTFKYFGDFEAPDYVLSNTGNREKNFSGNVGYKGENQGYSFFYSYFNADIGILRSSHISGMSDLIRAINSGQPQIIRDFTYDINAPRQELQHHLGKINYYTFFSDASKLSLQYSFQFNNRKEFDLRRGDDRDKAAVDLDLMTHSFNADFETNSSEKVKYKAGISAAYQNNAANTGDTQVRALIPNYNKFDVGAYAVASYQTNENLVLEAGLRYDFSHIDAKKYYLKSRWTERGYDRDFSDIIIGEEGQQWYTNPVFTYHNFSGSLGAKYQLNDKLTWFSNIGIASRNPNPAELFSDGLHHATGQIELGDLRLKREVALKMSTALHYAGDGFAFEINPYFNTISDFKILIPTTIILSNRGPFPVWEYRQVDARMLGIDLTADYDFAKNLNWHSTAAFVYGEDVTNDRPLIDMPPLNLNNTISFKKENWNHLVLGIKNETVFTQHRYPNNDFYVDVTDSGEPVSTLVKISRPPKGYSLLHFNSEMSFDVLKKSKMTIGFNIQNLLNTNYRDYLNRTRYYADELGRNFRIQVKLNY</sequence>
<dbReference type="PROSITE" id="PS52016">
    <property type="entry name" value="TONB_DEPENDENT_REC_3"/>
    <property type="match status" value="1"/>
</dbReference>
<comment type="similarity">
    <text evidence="10 11">Belongs to the TonB-dependent receptor family.</text>
</comment>
<dbReference type="Gene3D" id="2.40.170.20">
    <property type="entry name" value="TonB-dependent receptor, beta-barrel domain"/>
    <property type="match status" value="1"/>
</dbReference>
<dbReference type="GO" id="GO:0009279">
    <property type="term" value="C:cell outer membrane"/>
    <property type="evidence" value="ECO:0007669"/>
    <property type="project" value="UniProtKB-SubCell"/>
</dbReference>
<evidence type="ECO:0000256" key="3">
    <source>
        <dbReference type="ARBA" id="ARBA00022452"/>
    </source>
</evidence>
<evidence type="ECO:0000256" key="2">
    <source>
        <dbReference type="ARBA" id="ARBA00022448"/>
    </source>
</evidence>
<evidence type="ECO:0000313" key="17">
    <source>
        <dbReference type="Proteomes" id="UP000275027"/>
    </source>
</evidence>
<keyword evidence="6 11" id="KW-0798">TonB box</keyword>
<dbReference type="InterPro" id="IPR012910">
    <property type="entry name" value="Plug_dom"/>
</dbReference>
<dbReference type="InterPro" id="IPR039426">
    <property type="entry name" value="TonB-dep_rcpt-like"/>
</dbReference>
<proteinExistence type="inferred from homology"/>
<dbReference type="SUPFAM" id="SSF56935">
    <property type="entry name" value="Porins"/>
    <property type="match status" value="1"/>
</dbReference>
<dbReference type="GO" id="GO:0044718">
    <property type="term" value="P:siderophore transmembrane transport"/>
    <property type="evidence" value="ECO:0007669"/>
    <property type="project" value="TreeGrafter"/>
</dbReference>
<feature type="domain" description="TonB-dependent receptor-like beta-barrel" evidence="12">
    <location>
        <begin position="305"/>
        <end position="786"/>
    </location>
</feature>
<evidence type="ECO:0000256" key="1">
    <source>
        <dbReference type="ARBA" id="ARBA00004571"/>
    </source>
</evidence>
<reference evidence="14 16" key="1">
    <citation type="submission" date="2017-12" db="EMBL/GenBank/DDBJ databases">
        <title>Genomic Encyclopedia of Type Strains, Phase III (KMG-III): the genomes of soil and plant-associated and newly described type strains.</title>
        <authorList>
            <person name="Whitman W."/>
        </authorList>
    </citation>
    <scope>NUCLEOTIDE SEQUENCE [LARGE SCALE GENOMIC DNA]</scope>
    <source>
        <strain evidence="14 16">IP-10</strain>
    </source>
</reference>
<organism evidence="15 17">
    <name type="scientific">Flavobacterium lindanitolerans</name>
    <dbReference type="NCBI Taxonomy" id="428988"/>
    <lineage>
        <taxon>Bacteria</taxon>
        <taxon>Pseudomonadati</taxon>
        <taxon>Bacteroidota</taxon>
        <taxon>Flavobacteriia</taxon>
        <taxon>Flavobacteriales</taxon>
        <taxon>Flavobacteriaceae</taxon>
        <taxon>Flavobacterium</taxon>
    </lineage>
</organism>
<keyword evidence="3 10" id="KW-1134">Transmembrane beta strand</keyword>
<protein>
    <submittedName>
        <fullName evidence="15">Iron complex outermembrane receptor protein</fullName>
    </submittedName>
</protein>
<keyword evidence="2 10" id="KW-0813">Transport</keyword>
<name>A0A497VAU1_9FLAO</name>
<dbReference type="InterPro" id="IPR008969">
    <property type="entry name" value="CarboxyPept-like_regulatory"/>
</dbReference>
<evidence type="ECO:0000256" key="11">
    <source>
        <dbReference type="RuleBase" id="RU003357"/>
    </source>
</evidence>
<feature type="domain" description="TonB-dependent receptor plug" evidence="13">
    <location>
        <begin position="133"/>
        <end position="236"/>
    </location>
</feature>
<keyword evidence="5" id="KW-0732">Signal</keyword>
<evidence type="ECO:0000256" key="8">
    <source>
        <dbReference type="ARBA" id="ARBA00023170"/>
    </source>
</evidence>
<evidence type="ECO:0000256" key="9">
    <source>
        <dbReference type="ARBA" id="ARBA00023237"/>
    </source>
</evidence>
<comment type="subcellular location">
    <subcellularLocation>
        <location evidence="1 10">Cell outer membrane</location>
        <topology evidence="1 10">Multi-pass membrane protein</topology>
    </subcellularLocation>
</comment>
<evidence type="ECO:0000256" key="5">
    <source>
        <dbReference type="ARBA" id="ARBA00022729"/>
    </source>
</evidence>
<dbReference type="InterPro" id="IPR037066">
    <property type="entry name" value="Plug_dom_sf"/>
</dbReference>
<keyword evidence="16" id="KW-1185">Reference proteome</keyword>
<evidence type="ECO:0000256" key="7">
    <source>
        <dbReference type="ARBA" id="ARBA00023136"/>
    </source>
</evidence>
<dbReference type="Pfam" id="PF07715">
    <property type="entry name" value="Plug"/>
    <property type="match status" value="1"/>
</dbReference>
<dbReference type="Pfam" id="PF13715">
    <property type="entry name" value="CarbopepD_reg_2"/>
    <property type="match status" value="1"/>
</dbReference>
<comment type="caution">
    <text evidence="15">The sequence shown here is derived from an EMBL/GenBank/DDBJ whole genome shotgun (WGS) entry which is preliminary data.</text>
</comment>
<evidence type="ECO:0000256" key="4">
    <source>
        <dbReference type="ARBA" id="ARBA00022692"/>
    </source>
</evidence>
<dbReference type="Gene3D" id="2.60.40.1120">
    <property type="entry name" value="Carboxypeptidase-like, regulatory domain"/>
    <property type="match status" value="1"/>
</dbReference>
<evidence type="ECO:0000256" key="6">
    <source>
        <dbReference type="ARBA" id="ARBA00023077"/>
    </source>
</evidence>
<keyword evidence="4 10" id="KW-0812">Transmembrane</keyword>
<dbReference type="GO" id="GO:0015344">
    <property type="term" value="F:siderophore uptake transmembrane transporter activity"/>
    <property type="evidence" value="ECO:0007669"/>
    <property type="project" value="TreeGrafter"/>
</dbReference>
<dbReference type="PANTHER" id="PTHR30069">
    <property type="entry name" value="TONB-DEPENDENT OUTER MEMBRANE RECEPTOR"/>
    <property type="match status" value="1"/>
</dbReference>